<feature type="transmembrane region" description="Helical" evidence="1">
    <location>
        <begin position="158"/>
        <end position="182"/>
    </location>
</feature>
<evidence type="ECO:0000256" key="1">
    <source>
        <dbReference type="SAM" id="Phobius"/>
    </source>
</evidence>
<sequence length="257" mass="28036">MTERPHGPPSLRRPTPSDFTSALSMGFRDFIANPIPDLVFASFFVIAGLLMTWITYVTGHTFWLILAVMGFPLVGTLGAVGFYELSRRRSEGDAAGFGEVFSEVWSQRGGQLPWLSAIIIVTFMFWFFLGHMIFALFLGLSPMTNVSSSLEVFLTAEGLSMLGFGSAVGAIFAIFVFAISVLGMPMLLDRDVDFITALLKSIGAVAETFGAYLMWGLFIAAVTLAAMMPLFLGLFIAMPVLGHATWHLYKLVSDTDA</sequence>
<gene>
    <name evidence="2" type="ORF">GV827_12030</name>
</gene>
<name>A0A6P0CCR2_9RHOB</name>
<keyword evidence="1" id="KW-0812">Transmembrane</keyword>
<dbReference type="EMBL" id="JAABNT010000006">
    <property type="protein sequence ID" value="NEK23130.1"/>
    <property type="molecule type" value="Genomic_DNA"/>
</dbReference>
<feature type="transmembrane region" description="Helical" evidence="1">
    <location>
        <begin position="194"/>
        <end position="212"/>
    </location>
</feature>
<organism evidence="2 3">
    <name type="scientific">Sulfitobacter sediminilitoris</name>
    <dbReference type="NCBI Taxonomy" id="2698830"/>
    <lineage>
        <taxon>Bacteria</taxon>
        <taxon>Pseudomonadati</taxon>
        <taxon>Pseudomonadota</taxon>
        <taxon>Alphaproteobacteria</taxon>
        <taxon>Rhodobacterales</taxon>
        <taxon>Roseobacteraceae</taxon>
        <taxon>Sulfitobacter</taxon>
    </lineage>
</organism>
<reference evidence="2 3" key="1">
    <citation type="submission" date="2020-01" db="EMBL/GenBank/DDBJ databases">
        <title>Sulfitobacter sediminilitoris sp. nov., isolated from a tidal flat.</title>
        <authorList>
            <person name="Park S."/>
            <person name="Yoon J.-H."/>
        </authorList>
    </citation>
    <scope>NUCLEOTIDE SEQUENCE [LARGE SCALE GENOMIC DNA]</scope>
    <source>
        <strain evidence="2 3">JBTF-M27</strain>
    </source>
</reference>
<evidence type="ECO:0000313" key="3">
    <source>
        <dbReference type="Proteomes" id="UP000468591"/>
    </source>
</evidence>
<dbReference type="Pfam" id="PF09955">
    <property type="entry name" value="DUF2189"/>
    <property type="match status" value="1"/>
</dbReference>
<feature type="transmembrane region" description="Helical" evidence="1">
    <location>
        <begin position="62"/>
        <end position="83"/>
    </location>
</feature>
<protein>
    <submittedName>
        <fullName evidence="2">DUF2189 domain-containing protein</fullName>
    </submittedName>
</protein>
<keyword evidence="1" id="KW-1133">Transmembrane helix</keyword>
<proteinExistence type="predicted"/>
<accession>A0A6P0CCR2</accession>
<feature type="transmembrane region" description="Helical" evidence="1">
    <location>
        <begin position="114"/>
        <end position="138"/>
    </location>
</feature>
<comment type="caution">
    <text evidence="2">The sequence shown here is derived from an EMBL/GenBank/DDBJ whole genome shotgun (WGS) entry which is preliminary data.</text>
</comment>
<evidence type="ECO:0000313" key="2">
    <source>
        <dbReference type="EMBL" id="NEK23130.1"/>
    </source>
</evidence>
<feature type="transmembrane region" description="Helical" evidence="1">
    <location>
        <begin position="38"/>
        <end position="56"/>
    </location>
</feature>
<dbReference type="RefSeq" id="WP_164354045.1">
    <property type="nucleotide sequence ID" value="NZ_JAABNT010000006.1"/>
</dbReference>
<dbReference type="InterPro" id="IPR018692">
    <property type="entry name" value="DUF2189"/>
</dbReference>
<dbReference type="AlphaFoldDB" id="A0A6P0CCR2"/>
<keyword evidence="1" id="KW-0472">Membrane</keyword>
<dbReference type="Proteomes" id="UP000468591">
    <property type="component" value="Unassembled WGS sequence"/>
</dbReference>
<feature type="transmembrane region" description="Helical" evidence="1">
    <location>
        <begin position="218"/>
        <end position="241"/>
    </location>
</feature>
<keyword evidence="3" id="KW-1185">Reference proteome</keyword>